<dbReference type="Pfam" id="PF25042">
    <property type="entry name" value="DUF7787"/>
    <property type="match status" value="1"/>
</dbReference>
<evidence type="ECO:0000259" key="2">
    <source>
        <dbReference type="Pfam" id="PF25042"/>
    </source>
</evidence>
<evidence type="ECO:0000313" key="3">
    <source>
        <dbReference type="EMBL" id="MPA75362.1"/>
    </source>
</evidence>
<feature type="compositionally biased region" description="Low complexity" evidence="1">
    <location>
        <begin position="202"/>
        <end position="211"/>
    </location>
</feature>
<feature type="domain" description="DUF7787" evidence="2">
    <location>
        <begin position="15"/>
        <end position="71"/>
    </location>
</feature>
<dbReference type="EMBL" id="GHES01044803">
    <property type="protein sequence ID" value="MPA75362.1"/>
    <property type="molecule type" value="Transcribed_RNA"/>
</dbReference>
<accession>A0A5B7C292</accession>
<feature type="region of interest" description="Disordered" evidence="1">
    <location>
        <begin position="167"/>
        <end position="211"/>
    </location>
</feature>
<dbReference type="InterPro" id="IPR056689">
    <property type="entry name" value="DUF7787"/>
</dbReference>
<dbReference type="PANTHER" id="PTHR35096:SF8">
    <property type="entry name" value="OS03G0308600 PROTEIN"/>
    <property type="match status" value="1"/>
</dbReference>
<sequence length="211" mass="23071">MELLSPQPSVRMRRTQKISLEEYVNFIDSQKQIDLTVNHLNQIIEMHGFKKIHKAPKRVLIDAVNSIDLVDPSRSTLEDNNISSCAFITSEEAIKDLADLNWQECSVTFIQTLNSVNYDLNLQNADPDSLKPKSKSRRRKKMRRLGGVDGINATTGCVGGGSQSACSSAVGGDGGAKKKLIPKRKKNVKKDGGFGATVGDFSSSSSLLSPY</sequence>
<dbReference type="AlphaFoldDB" id="A0A5B7C292"/>
<name>A0A5B7C292_DAVIN</name>
<proteinExistence type="predicted"/>
<reference evidence="3" key="1">
    <citation type="submission" date="2019-08" db="EMBL/GenBank/DDBJ databases">
        <title>Reference gene set and small RNA set construction with multiple tissues from Davidia involucrata Baill.</title>
        <authorList>
            <person name="Yang H."/>
            <person name="Zhou C."/>
            <person name="Li G."/>
            <person name="Wang J."/>
            <person name="Gao P."/>
            <person name="Wang M."/>
            <person name="Wang R."/>
            <person name="Zhao Y."/>
        </authorList>
    </citation>
    <scope>NUCLEOTIDE SEQUENCE</scope>
    <source>
        <tissue evidence="3">Mixed with DoveR01_LX</tissue>
    </source>
</reference>
<feature type="compositionally biased region" description="Basic residues" evidence="1">
    <location>
        <begin position="177"/>
        <end position="188"/>
    </location>
</feature>
<protein>
    <recommendedName>
        <fullName evidence="2">DUF7787 domain-containing protein</fullName>
    </recommendedName>
</protein>
<feature type="region of interest" description="Disordered" evidence="1">
    <location>
        <begin position="125"/>
        <end position="145"/>
    </location>
</feature>
<evidence type="ECO:0000256" key="1">
    <source>
        <dbReference type="SAM" id="MobiDB-lite"/>
    </source>
</evidence>
<gene>
    <name evidence="3" type="ORF">Din_044803</name>
</gene>
<feature type="compositionally biased region" description="Basic residues" evidence="1">
    <location>
        <begin position="132"/>
        <end position="144"/>
    </location>
</feature>
<dbReference type="PANTHER" id="PTHR35096">
    <property type="entry name" value="BNAA08G28570D PROTEIN"/>
    <property type="match status" value="1"/>
</dbReference>
<organism evidence="3">
    <name type="scientific">Davidia involucrata</name>
    <name type="common">Dove tree</name>
    <dbReference type="NCBI Taxonomy" id="16924"/>
    <lineage>
        <taxon>Eukaryota</taxon>
        <taxon>Viridiplantae</taxon>
        <taxon>Streptophyta</taxon>
        <taxon>Embryophyta</taxon>
        <taxon>Tracheophyta</taxon>
        <taxon>Spermatophyta</taxon>
        <taxon>Magnoliopsida</taxon>
        <taxon>eudicotyledons</taxon>
        <taxon>Gunneridae</taxon>
        <taxon>Pentapetalae</taxon>
        <taxon>asterids</taxon>
        <taxon>Cornales</taxon>
        <taxon>Nyssaceae</taxon>
        <taxon>Davidia</taxon>
    </lineage>
</organism>